<reference evidence="2 3" key="1">
    <citation type="submission" date="2019-03" db="EMBL/GenBank/DDBJ databases">
        <title>Single cell metagenomics reveals metabolic interactions within the superorganism composed of flagellate Streblomastix strix and complex community of Bacteroidetes bacteria on its surface.</title>
        <authorList>
            <person name="Treitli S.C."/>
            <person name="Kolisko M."/>
            <person name="Husnik F."/>
            <person name="Keeling P."/>
            <person name="Hampl V."/>
        </authorList>
    </citation>
    <scope>NUCLEOTIDE SEQUENCE [LARGE SCALE GENOMIC DNA]</scope>
    <source>
        <strain evidence="2">ST1C</strain>
    </source>
</reference>
<feature type="compositionally biased region" description="Basic and acidic residues" evidence="1">
    <location>
        <begin position="25"/>
        <end position="42"/>
    </location>
</feature>
<feature type="region of interest" description="Disordered" evidence="1">
    <location>
        <begin position="23"/>
        <end position="90"/>
    </location>
</feature>
<protein>
    <submittedName>
        <fullName evidence="2">Uncharacterized protein</fullName>
    </submittedName>
</protein>
<gene>
    <name evidence="2" type="ORF">EZS28_022900</name>
</gene>
<dbReference type="Proteomes" id="UP000324800">
    <property type="component" value="Unassembled WGS sequence"/>
</dbReference>
<evidence type="ECO:0000256" key="1">
    <source>
        <dbReference type="SAM" id="MobiDB-lite"/>
    </source>
</evidence>
<evidence type="ECO:0000313" key="3">
    <source>
        <dbReference type="Proteomes" id="UP000324800"/>
    </source>
</evidence>
<organism evidence="2 3">
    <name type="scientific">Streblomastix strix</name>
    <dbReference type="NCBI Taxonomy" id="222440"/>
    <lineage>
        <taxon>Eukaryota</taxon>
        <taxon>Metamonada</taxon>
        <taxon>Preaxostyla</taxon>
        <taxon>Oxymonadida</taxon>
        <taxon>Streblomastigidae</taxon>
        <taxon>Streblomastix</taxon>
    </lineage>
</organism>
<accession>A0A5J4VGL9</accession>
<sequence>MGRVFGKVPVGGKGYLIERTQITLRKPEVERTTTQGKKEPKPTLKKISPKFSDSLLSSKKPTRKFPPPPSSSFSSKNTRRKTNSHGRTMI</sequence>
<evidence type="ECO:0000313" key="2">
    <source>
        <dbReference type="EMBL" id="KAA6381574.1"/>
    </source>
</evidence>
<dbReference type="AlphaFoldDB" id="A0A5J4VGL9"/>
<comment type="caution">
    <text evidence="2">The sequence shown here is derived from an EMBL/GenBank/DDBJ whole genome shotgun (WGS) entry which is preliminary data.</text>
</comment>
<proteinExistence type="predicted"/>
<dbReference type="EMBL" id="SNRW01007249">
    <property type="protein sequence ID" value="KAA6381574.1"/>
    <property type="molecule type" value="Genomic_DNA"/>
</dbReference>
<name>A0A5J4VGL9_9EUKA</name>